<dbReference type="InterPro" id="IPR001614">
    <property type="entry name" value="Myelin_PLP"/>
</dbReference>
<evidence type="ECO:0000256" key="1">
    <source>
        <dbReference type="SAM" id="MobiDB-lite"/>
    </source>
</evidence>
<feature type="transmembrane region" description="Helical" evidence="2">
    <location>
        <begin position="301"/>
        <end position="322"/>
    </location>
</feature>
<evidence type="ECO:0000313" key="3">
    <source>
        <dbReference type="EnsemblMetazoa" id="AQUA005906-PA"/>
    </source>
</evidence>
<feature type="transmembrane region" description="Helical" evidence="2">
    <location>
        <begin position="164"/>
        <end position="192"/>
    </location>
</feature>
<keyword evidence="2" id="KW-0472">Membrane</keyword>
<evidence type="ECO:0000256" key="2">
    <source>
        <dbReference type="SAM" id="Phobius"/>
    </source>
</evidence>
<keyword evidence="2" id="KW-0812">Transmembrane</keyword>
<dbReference type="PANTHER" id="PTHR11683">
    <property type="entry name" value="MYELIN PROTEOLIPID"/>
    <property type="match status" value="1"/>
</dbReference>
<proteinExistence type="predicted"/>
<keyword evidence="4" id="KW-1185">Reference proteome</keyword>
<feature type="transmembrane region" description="Helical" evidence="2">
    <location>
        <begin position="213"/>
        <end position="246"/>
    </location>
</feature>
<dbReference type="GO" id="GO:0031175">
    <property type="term" value="P:neuron projection development"/>
    <property type="evidence" value="ECO:0007669"/>
    <property type="project" value="TreeGrafter"/>
</dbReference>
<reference evidence="3" key="1">
    <citation type="submission" date="2020-05" db="UniProtKB">
        <authorList>
            <consortium name="EnsemblMetazoa"/>
        </authorList>
    </citation>
    <scope>IDENTIFICATION</scope>
    <source>
        <strain evidence="3">SANGQUA</strain>
    </source>
</reference>
<accession>A0A182X7X0</accession>
<dbReference type="Pfam" id="PF01275">
    <property type="entry name" value="Myelin_PLP"/>
    <property type="match status" value="1"/>
</dbReference>
<dbReference type="GO" id="GO:0005886">
    <property type="term" value="C:plasma membrane"/>
    <property type="evidence" value="ECO:0007669"/>
    <property type="project" value="TreeGrafter"/>
</dbReference>
<organism evidence="3 4">
    <name type="scientific">Anopheles quadriannulatus</name>
    <name type="common">Mosquito</name>
    <dbReference type="NCBI Taxonomy" id="34691"/>
    <lineage>
        <taxon>Eukaryota</taxon>
        <taxon>Metazoa</taxon>
        <taxon>Ecdysozoa</taxon>
        <taxon>Arthropoda</taxon>
        <taxon>Hexapoda</taxon>
        <taxon>Insecta</taxon>
        <taxon>Pterygota</taxon>
        <taxon>Neoptera</taxon>
        <taxon>Endopterygota</taxon>
        <taxon>Diptera</taxon>
        <taxon>Nematocera</taxon>
        <taxon>Culicoidea</taxon>
        <taxon>Culicidae</taxon>
        <taxon>Anophelinae</taxon>
        <taxon>Anopheles</taxon>
    </lineage>
</organism>
<dbReference type="EnsemblMetazoa" id="AQUA005906-RA">
    <property type="protein sequence ID" value="AQUA005906-PA"/>
    <property type="gene ID" value="AQUA005906"/>
</dbReference>
<sequence length="359" mass="40306">MVTVQTVSGRLTARTAAYSDRKHPTTTQPDLPAASSNNMTSNRNRTPTGQIRDDFLLETNFDDDGALTRAYNTLPQQQQGALQRRSIPYRSNLSVDRYSETTLHGKPPRKGGCCKSCVTRIPYATLIATVMCLIGVGVFCGTMFRGTSLAIIMLDQVFHLRLPWIEAVQIIFVVIGASMAALGLMILFVGFLATGATRHKVYRAWGSRVGGRISCAVFMAISYVLNIAWILILCFLSIVTFVFTVFWNMCANTNVQTHRDCIDLTQFYFMFPDGVKQEDMKICEPAKVKAFCKDGVEKCEIMFILATVSCLLIILSFVHYLMCLAANYAHIRDHEKFQELQEIQNLTEMEYSAASKDRF</sequence>
<feature type="transmembrane region" description="Helical" evidence="2">
    <location>
        <begin position="123"/>
        <end position="144"/>
    </location>
</feature>
<keyword evidence="2" id="KW-1133">Transmembrane helix</keyword>
<feature type="compositionally biased region" description="Low complexity" evidence="1">
    <location>
        <begin position="35"/>
        <end position="46"/>
    </location>
</feature>
<dbReference type="VEuPathDB" id="VectorBase:AQUA005906"/>
<dbReference type="Proteomes" id="UP000076407">
    <property type="component" value="Unassembled WGS sequence"/>
</dbReference>
<dbReference type="PANTHER" id="PTHR11683:SF12">
    <property type="entry name" value="M6, ISOFORM F"/>
    <property type="match status" value="1"/>
</dbReference>
<feature type="region of interest" description="Disordered" evidence="1">
    <location>
        <begin position="1"/>
        <end position="49"/>
    </location>
</feature>
<evidence type="ECO:0008006" key="5">
    <source>
        <dbReference type="Google" id="ProtNLM"/>
    </source>
</evidence>
<name>A0A182X7X0_ANOQN</name>
<evidence type="ECO:0000313" key="4">
    <source>
        <dbReference type="Proteomes" id="UP000076407"/>
    </source>
</evidence>
<dbReference type="AlphaFoldDB" id="A0A182X7X0"/>
<protein>
    <recommendedName>
        <fullName evidence="5">Neuronal membrane glycoprotein M6-b</fullName>
    </recommendedName>
</protein>